<evidence type="ECO:0000256" key="1">
    <source>
        <dbReference type="SAM" id="MobiDB-lite"/>
    </source>
</evidence>
<evidence type="ECO:0000313" key="2">
    <source>
        <dbReference type="EMBL" id="KAL3700071.1"/>
    </source>
</evidence>
<evidence type="ECO:0000313" key="3">
    <source>
        <dbReference type="Proteomes" id="UP001633002"/>
    </source>
</evidence>
<feature type="region of interest" description="Disordered" evidence="1">
    <location>
        <begin position="81"/>
        <end position="109"/>
    </location>
</feature>
<proteinExistence type="predicted"/>
<name>A0ABD3I949_9MARC</name>
<accession>A0ABD3I949</accession>
<dbReference type="Proteomes" id="UP001633002">
    <property type="component" value="Unassembled WGS sequence"/>
</dbReference>
<dbReference type="EMBL" id="JBJQOH010000001">
    <property type="protein sequence ID" value="KAL3700071.1"/>
    <property type="molecule type" value="Genomic_DNA"/>
</dbReference>
<protein>
    <submittedName>
        <fullName evidence="2">Uncharacterized protein</fullName>
    </submittedName>
</protein>
<gene>
    <name evidence="2" type="ORF">R1sor_018093</name>
</gene>
<organism evidence="2 3">
    <name type="scientific">Riccia sorocarpa</name>
    <dbReference type="NCBI Taxonomy" id="122646"/>
    <lineage>
        <taxon>Eukaryota</taxon>
        <taxon>Viridiplantae</taxon>
        <taxon>Streptophyta</taxon>
        <taxon>Embryophyta</taxon>
        <taxon>Marchantiophyta</taxon>
        <taxon>Marchantiopsida</taxon>
        <taxon>Marchantiidae</taxon>
        <taxon>Marchantiales</taxon>
        <taxon>Ricciaceae</taxon>
        <taxon>Riccia</taxon>
    </lineage>
</organism>
<keyword evidence="3" id="KW-1185">Reference proteome</keyword>
<dbReference type="AlphaFoldDB" id="A0ABD3I949"/>
<sequence>MPGVDELKADISVHQKRFETLRDEVKALTDVTDNNRKKLKDDGELINRVEDLSRAENSLSNQPGIDRTAVEKIKQDLETRLNDGGFDEENPEAASCISRKRGGFEQKVR</sequence>
<comment type="caution">
    <text evidence="2">The sequence shown here is derived from an EMBL/GenBank/DDBJ whole genome shotgun (WGS) entry which is preliminary data.</text>
</comment>
<reference evidence="2 3" key="1">
    <citation type="submission" date="2024-09" db="EMBL/GenBank/DDBJ databases">
        <title>Chromosome-scale assembly of Riccia sorocarpa.</title>
        <authorList>
            <person name="Paukszto L."/>
        </authorList>
    </citation>
    <scope>NUCLEOTIDE SEQUENCE [LARGE SCALE GENOMIC DNA]</scope>
    <source>
        <strain evidence="2">LP-2024</strain>
        <tissue evidence="2">Aerial parts of the thallus</tissue>
    </source>
</reference>